<evidence type="ECO:0000256" key="1">
    <source>
        <dbReference type="SAM" id="MobiDB-lite"/>
    </source>
</evidence>
<protein>
    <submittedName>
        <fullName evidence="3">Secreted protein</fullName>
    </submittedName>
</protein>
<dbReference type="AlphaFoldDB" id="A0A0N5A022"/>
<feature type="region of interest" description="Disordered" evidence="1">
    <location>
        <begin position="43"/>
        <end position="90"/>
    </location>
</feature>
<evidence type="ECO:0000313" key="3">
    <source>
        <dbReference type="WBParaSite" id="PTRK_0001463900.1"/>
    </source>
</evidence>
<dbReference type="Proteomes" id="UP000038045">
    <property type="component" value="Unplaced"/>
</dbReference>
<reference evidence="3" key="1">
    <citation type="submission" date="2017-02" db="UniProtKB">
        <authorList>
            <consortium name="WormBaseParasite"/>
        </authorList>
    </citation>
    <scope>IDENTIFICATION</scope>
</reference>
<sequence length="157" mass="17563">MTALPRCAFAWPPTKACAPASRSSCNALVPRSIEPQQVLAPRCGSKTTCQPDERGVISRRREKRPPLASGQPSRRSSTRQPCSCHGSTSVPETALPELQRAKCGAFGAIVRSRLALRGARHEPTSRRYLLGHSFRCRWHRPHLPHPADPHRRRLPRR</sequence>
<organism evidence="2 3">
    <name type="scientific">Parastrongyloides trichosuri</name>
    <name type="common">Possum-specific nematode worm</name>
    <dbReference type="NCBI Taxonomy" id="131310"/>
    <lineage>
        <taxon>Eukaryota</taxon>
        <taxon>Metazoa</taxon>
        <taxon>Ecdysozoa</taxon>
        <taxon>Nematoda</taxon>
        <taxon>Chromadorea</taxon>
        <taxon>Rhabditida</taxon>
        <taxon>Tylenchina</taxon>
        <taxon>Panagrolaimomorpha</taxon>
        <taxon>Strongyloidoidea</taxon>
        <taxon>Strongyloididae</taxon>
        <taxon>Parastrongyloides</taxon>
    </lineage>
</organism>
<feature type="compositionally biased region" description="Polar residues" evidence="1">
    <location>
        <begin position="70"/>
        <end position="90"/>
    </location>
</feature>
<evidence type="ECO:0000313" key="2">
    <source>
        <dbReference type="Proteomes" id="UP000038045"/>
    </source>
</evidence>
<dbReference type="WBParaSite" id="PTRK_0001463900.1">
    <property type="protein sequence ID" value="PTRK_0001463900.1"/>
    <property type="gene ID" value="PTRK_0001463900"/>
</dbReference>
<proteinExistence type="predicted"/>
<name>A0A0N5A022_PARTI</name>
<accession>A0A0N5A022</accession>
<keyword evidence="2" id="KW-1185">Reference proteome</keyword>